<reference evidence="2" key="1">
    <citation type="journal article" date="2020" name="Stud. Mycol.">
        <title>101 Dothideomycetes genomes: a test case for predicting lifestyles and emergence of pathogens.</title>
        <authorList>
            <person name="Haridas S."/>
            <person name="Albert R."/>
            <person name="Binder M."/>
            <person name="Bloem J."/>
            <person name="Labutti K."/>
            <person name="Salamov A."/>
            <person name="Andreopoulos B."/>
            <person name="Baker S."/>
            <person name="Barry K."/>
            <person name="Bills G."/>
            <person name="Bluhm B."/>
            <person name="Cannon C."/>
            <person name="Castanera R."/>
            <person name="Culley D."/>
            <person name="Daum C."/>
            <person name="Ezra D."/>
            <person name="Gonzalez J."/>
            <person name="Henrissat B."/>
            <person name="Kuo A."/>
            <person name="Liang C."/>
            <person name="Lipzen A."/>
            <person name="Lutzoni F."/>
            <person name="Magnuson J."/>
            <person name="Mondo S."/>
            <person name="Nolan M."/>
            <person name="Ohm R."/>
            <person name="Pangilinan J."/>
            <person name="Park H.-J."/>
            <person name="Ramirez L."/>
            <person name="Alfaro M."/>
            <person name="Sun H."/>
            <person name="Tritt A."/>
            <person name="Yoshinaga Y."/>
            <person name="Zwiers L.-H."/>
            <person name="Turgeon B."/>
            <person name="Goodwin S."/>
            <person name="Spatafora J."/>
            <person name="Crous P."/>
            <person name="Grigoriev I."/>
        </authorList>
    </citation>
    <scope>NUCLEOTIDE SEQUENCE</scope>
    <source>
        <strain evidence="2">CBS 473.64</strain>
    </source>
</reference>
<evidence type="ECO:0000313" key="3">
    <source>
        <dbReference type="Proteomes" id="UP000799753"/>
    </source>
</evidence>
<organism evidence="2 3">
    <name type="scientific">Massarina eburnea CBS 473.64</name>
    <dbReference type="NCBI Taxonomy" id="1395130"/>
    <lineage>
        <taxon>Eukaryota</taxon>
        <taxon>Fungi</taxon>
        <taxon>Dikarya</taxon>
        <taxon>Ascomycota</taxon>
        <taxon>Pezizomycotina</taxon>
        <taxon>Dothideomycetes</taxon>
        <taxon>Pleosporomycetidae</taxon>
        <taxon>Pleosporales</taxon>
        <taxon>Massarineae</taxon>
        <taxon>Massarinaceae</taxon>
        <taxon>Massarina</taxon>
    </lineage>
</organism>
<feature type="compositionally biased region" description="Basic and acidic residues" evidence="1">
    <location>
        <begin position="114"/>
        <end position="123"/>
    </location>
</feature>
<feature type="compositionally biased region" description="Basic residues" evidence="1">
    <location>
        <begin position="1"/>
        <end position="11"/>
    </location>
</feature>
<protein>
    <submittedName>
        <fullName evidence="2">Uncharacterized protein</fullName>
    </submittedName>
</protein>
<dbReference type="Proteomes" id="UP000799753">
    <property type="component" value="Unassembled WGS sequence"/>
</dbReference>
<feature type="region of interest" description="Disordered" evidence="1">
    <location>
        <begin position="1"/>
        <end position="123"/>
    </location>
</feature>
<feature type="compositionally biased region" description="Basic and acidic residues" evidence="1">
    <location>
        <begin position="638"/>
        <end position="653"/>
    </location>
</feature>
<dbReference type="OrthoDB" id="3787237at2759"/>
<feature type="compositionally biased region" description="Polar residues" evidence="1">
    <location>
        <begin position="18"/>
        <end position="30"/>
    </location>
</feature>
<dbReference type="AlphaFoldDB" id="A0A6A6RMQ1"/>
<name>A0A6A6RMQ1_9PLEO</name>
<evidence type="ECO:0000256" key="1">
    <source>
        <dbReference type="SAM" id="MobiDB-lite"/>
    </source>
</evidence>
<feature type="compositionally biased region" description="Basic and acidic residues" evidence="1">
    <location>
        <begin position="756"/>
        <end position="768"/>
    </location>
</feature>
<feature type="compositionally biased region" description="Polar residues" evidence="1">
    <location>
        <begin position="659"/>
        <end position="668"/>
    </location>
</feature>
<evidence type="ECO:0000313" key="2">
    <source>
        <dbReference type="EMBL" id="KAF2635428.1"/>
    </source>
</evidence>
<feature type="compositionally biased region" description="Basic and acidic residues" evidence="1">
    <location>
        <begin position="544"/>
        <end position="567"/>
    </location>
</feature>
<feature type="region of interest" description="Disordered" evidence="1">
    <location>
        <begin position="505"/>
        <end position="668"/>
    </location>
</feature>
<feature type="compositionally biased region" description="Basic and acidic residues" evidence="1">
    <location>
        <begin position="521"/>
        <end position="534"/>
    </location>
</feature>
<feature type="compositionally biased region" description="Polar residues" evidence="1">
    <location>
        <begin position="574"/>
        <end position="584"/>
    </location>
</feature>
<feature type="region of interest" description="Disordered" evidence="1">
    <location>
        <begin position="746"/>
        <end position="768"/>
    </location>
</feature>
<proteinExistence type="predicted"/>
<dbReference type="EMBL" id="MU006807">
    <property type="protein sequence ID" value="KAF2635428.1"/>
    <property type="molecule type" value="Genomic_DNA"/>
</dbReference>
<keyword evidence="3" id="KW-1185">Reference proteome</keyword>
<sequence>MANPKRIRVSPRRIAPSNLMNVPQGQQNDGTIAGVEGEGSGSVTGALAAENDIGVPGRVEGEGGGTPQDRGSHDEELAAAPPAKVTKSNKKNTTAAVKPRGKENVKGKGVQMVKPKDPLKKGHWEDDLRKKDFPAWLERMKQMLLENLRYCRNEITKDEAARGRLEDHRNAQQNEWGKNWENKTDIETGDIYDPNTAKDMKASLNSKKIQGPFDFQFAWEDFLYYQNEWNRPRKGRSFIRQFQDGPQPGEEANFNQDKIGIDTGSEAYDDFLEYIIKTFSDAGLGSRSNAPKMLRPEDLYRFPDNIRKTTRNLVRLEHLERRFPGLRTVSNESGLNLSFEHMNTVNEEDINARKDDVDNGKRLEELEELKTQGLQIPDEQNNYTLYHAATEFSRPFIWPGTDNQEVALGTSFEEYKWGPAVTRGSWIRGEGIEINKPRYRWRTDYEPGKQEEYVIDEYGHRILDRKTKRWRTRTTDVRLLKIRKFELGENGKRIDSGERSYRYPDVRFIPGSESDQTVQPGRRDRADEHNHPDEFSEGDDDFHDDGHAREDENAKGRRGKGRFELRTTARPGAKSSTSGTNQAGGQPKPNIPSKGDRPGAPLTTSDAHPAGGQPKPAIPSKGDVAKTGAVETNKAKRKAPDKEKAADIEEPPRKKTKANSKSYEPQEMNQLLQFTQDYIREHGLEAVGTDAGQTLFYQRATKRLTAVRTELSWKFPNRTAQGVATQLKKDPDWARMLIEAAEIKRRVDENEDVPEEERKPTLRLGEYE</sequence>
<accession>A0A6A6RMQ1</accession>
<gene>
    <name evidence="2" type="ORF">P280DRAFT_484653</name>
</gene>